<keyword evidence="1" id="KW-1133">Transmembrane helix</keyword>
<dbReference type="EMBL" id="CP042912">
    <property type="protein sequence ID" value="QEG20895.1"/>
    <property type="molecule type" value="Genomic_DNA"/>
</dbReference>
<feature type="transmembrane region" description="Helical" evidence="1">
    <location>
        <begin position="173"/>
        <end position="193"/>
    </location>
</feature>
<keyword evidence="3" id="KW-1185">Reference proteome</keyword>
<evidence type="ECO:0000313" key="3">
    <source>
        <dbReference type="Proteomes" id="UP000322214"/>
    </source>
</evidence>
<dbReference type="AlphaFoldDB" id="A0A5B9P6U0"/>
<keyword evidence="1" id="KW-0812">Transmembrane</keyword>
<evidence type="ECO:0000313" key="2">
    <source>
        <dbReference type="EMBL" id="QEG20895.1"/>
    </source>
</evidence>
<dbReference type="KEGG" id="mff:MFFC18_07460"/>
<dbReference type="Proteomes" id="UP000322214">
    <property type="component" value="Chromosome"/>
</dbReference>
<protein>
    <submittedName>
        <fullName evidence="2">Uncharacterized protein</fullName>
    </submittedName>
</protein>
<name>A0A5B9P6U0_9BACT</name>
<reference evidence="2 3" key="1">
    <citation type="submission" date="2019-08" db="EMBL/GenBank/DDBJ databases">
        <title>Deep-cultivation of Planctomycetes and their phenomic and genomic characterization uncovers novel biology.</title>
        <authorList>
            <person name="Wiegand S."/>
            <person name="Jogler M."/>
            <person name="Boedeker C."/>
            <person name="Pinto D."/>
            <person name="Vollmers J."/>
            <person name="Rivas-Marin E."/>
            <person name="Kohn T."/>
            <person name="Peeters S.H."/>
            <person name="Heuer A."/>
            <person name="Rast P."/>
            <person name="Oberbeckmann S."/>
            <person name="Bunk B."/>
            <person name="Jeske O."/>
            <person name="Meyerdierks A."/>
            <person name="Storesund J.E."/>
            <person name="Kallscheuer N."/>
            <person name="Luecker S."/>
            <person name="Lage O.M."/>
            <person name="Pohl T."/>
            <person name="Merkel B.J."/>
            <person name="Hornburger P."/>
            <person name="Mueller R.-W."/>
            <person name="Bruemmer F."/>
            <person name="Labrenz M."/>
            <person name="Spormann A.M."/>
            <person name="Op den Camp H."/>
            <person name="Overmann J."/>
            <person name="Amann R."/>
            <person name="Jetten M.S.M."/>
            <person name="Mascher T."/>
            <person name="Medema M.H."/>
            <person name="Devos D.P."/>
            <person name="Kaster A.-K."/>
            <person name="Ovreas L."/>
            <person name="Rohde M."/>
            <person name="Galperin M.Y."/>
            <person name="Jogler C."/>
        </authorList>
    </citation>
    <scope>NUCLEOTIDE SEQUENCE [LARGE SCALE GENOMIC DNA]</scope>
    <source>
        <strain evidence="2 3">FC18</strain>
    </source>
</reference>
<dbReference type="RefSeq" id="WP_075085176.1">
    <property type="nucleotide sequence ID" value="NZ_CP042912.1"/>
</dbReference>
<organism evidence="2 3">
    <name type="scientific">Mariniblastus fucicola</name>
    <dbReference type="NCBI Taxonomy" id="980251"/>
    <lineage>
        <taxon>Bacteria</taxon>
        <taxon>Pseudomonadati</taxon>
        <taxon>Planctomycetota</taxon>
        <taxon>Planctomycetia</taxon>
        <taxon>Pirellulales</taxon>
        <taxon>Pirellulaceae</taxon>
        <taxon>Mariniblastus</taxon>
    </lineage>
</organism>
<gene>
    <name evidence="2" type="ORF">MFFC18_07460</name>
</gene>
<keyword evidence="1" id="KW-0472">Membrane</keyword>
<proteinExistence type="predicted"/>
<sequence length="225" mass="25004">MVRYLPILLGACVAIVSGLIGAVGVRALAHYEKVSAPAVEMTFDEFARKRLADTSHYKLTNIRHGASVYPEPTRKDGEWEKVYVCLFSNETTRLGKNYISIIAEIDGVSGTEELAKLLQAGELEIYYWPNKQGLPQGVYNRMAQKYRGMDFDRCLHCESGGPPPSPDFGNSCIYVGIGGVTLSIVCVIAFYLIKLIGSMIFRERDPWYDDEEDHQISNKAGLPSA</sequence>
<evidence type="ECO:0000256" key="1">
    <source>
        <dbReference type="SAM" id="Phobius"/>
    </source>
</evidence>
<accession>A0A5B9P6U0</accession>
<dbReference type="STRING" id="980251.GCA_001642875_02955"/>